<accession>A0A512DZS8</accession>
<dbReference type="AlphaFoldDB" id="A0A512DZS8"/>
<proteinExistence type="predicted"/>
<reference evidence="1 2" key="1">
    <citation type="submission" date="2019-07" db="EMBL/GenBank/DDBJ databases">
        <title>Whole genome shotgun sequence of Skermanella aerolata NBRC 106429.</title>
        <authorList>
            <person name="Hosoyama A."/>
            <person name="Uohara A."/>
            <person name="Ohji S."/>
            <person name="Ichikawa N."/>
        </authorList>
    </citation>
    <scope>NUCLEOTIDE SEQUENCE [LARGE SCALE GENOMIC DNA]</scope>
    <source>
        <strain evidence="1 2">NBRC 106429</strain>
    </source>
</reference>
<organism evidence="1 2">
    <name type="scientific">Skermanella aerolata</name>
    <dbReference type="NCBI Taxonomy" id="393310"/>
    <lineage>
        <taxon>Bacteria</taxon>
        <taxon>Pseudomonadati</taxon>
        <taxon>Pseudomonadota</taxon>
        <taxon>Alphaproteobacteria</taxon>
        <taxon>Rhodospirillales</taxon>
        <taxon>Azospirillaceae</taxon>
        <taxon>Skermanella</taxon>
    </lineage>
</organism>
<comment type="caution">
    <text evidence="1">The sequence shown here is derived from an EMBL/GenBank/DDBJ whole genome shotgun (WGS) entry which is preliminary data.</text>
</comment>
<dbReference type="EMBL" id="BJYZ01000034">
    <property type="protein sequence ID" value="GEO41952.1"/>
    <property type="molecule type" value="Genomic_DNA"/>
</dbReference>
<keyword evidence="2" id="KW-1185">Reference proteome</keyword>
<name>A0A512DZS8_9PROT</name>
<dbReference type="Proteomes" id="UP000321523">
    <property type="component" value="Unassembled WGS sequence"/>
</dbReference>
<protein>
    <submittedName>
        <fullName evidence="1">Uncharacterized protein</fullName>
    </submittedName>
</protein>
<evidence type="ECO:0000313" key="1">
    <source>
        <dbReference type="EMBL" id="GEO41952.1"/>
    </source>
</evidence>
<evidence type="ECO:0000313" key="2">
    <source>
        <dbReference type="Proteomes" id="UP000321523"/>
    </source>
</evidence>
<dbReference type="RefSeq" id="WP_044434821.1">
    <property type="nucleotide sequence ID" value="NZ_BJYZ01000034.1"/>
</dbReference>
<gene>
    <name evidence="1" type="ORF">SAE02_61000</name>
</gene>
<sequence length="166" mass="18683">MTAARKPTASEIERLRKIEEEHIAREKARDLIRKKNKDRLEKMRQEKAKLGLAKSYIYMPEKLGPAMREACAPLETMDHEKVKNIIQAIAVLTGGGTGVFMPTKPGETIRSVNAMLIDPNEMELFAAWKKSQEFISDDADYKPTYKPGAPDADLIANLNKNSPENL</sequence>